<dbReference type="SUPFAM" id="SSF55073">
    <property type="entry name" value="Nucleotide cyclase"/>
    <property type="match status" value="1"/>
</dbReference>
<comment type="caution">
    <text evidence="1">The sequence shown here is derived from an EMBL/GenBank/DDBJ whole genome shotgun (WGS) entry which is preliminary data.</text>
</comment>
<dbReference type="AlphaFoldDB" id="A0A8J7YMF4"/>
<dbReference type="Proteomes" id="UP000783863">
    <property type="component" value="Unassembled WGS sequence"/>
</dbReference>
<evidence type="ECO:0000313" key="2">
    <source>
        <dbReference type="Proteomes" id="UP000783863"/>
    </source>
</evidence>
<evidence type="ECO:0000313" key="1">
    <source>
        <dbReference type="EMBL" id="MBX0305479.1"/>
    </source>
</evidence>
<organism evidence="1 2">
    <name type="scientific">Haloarcula salinisoli</name>
    <dbReference type="NCBI Taxonomy" id="2487746"/>
    <lineage>
        <taxon>Archaea</taxon>
        <taxon>Methanobacteriati</taxon>
        <taxon>Methanobacteriota</taxon>
        <taxon>Stenosarchaea group</taxon>
        <taxon>Halobacteria</taxon>
        <taxon>Halobacteriales</taxon>
        <taxon>Haloarculaceae</taxon>
        <taxon>Haloarcula</taxon>
    </lineage>
</organism>
<reference evidence="1" key="1">
    <citation type="submission" date="2021-06" db="EMBL/GenBank/DDBJ databases">
        <title>Halomicroarcula sp. F24A a new haloarchaeum isolated from saline soil.</title>
        <authorList>
            <person name="Duran-Viseras A."/>
            <person name="Sanchez-Porro C."/>
            <person name="Ventosa A."/>
        </authorList>
    </citation>
    <scope>NUCLEOTIDE SEQUENCE</scope>
    <source>
        <strain evidence="1">F24A</strain>
    </source>
</reference>
<name>A0A8J7YMF4_9EURY</name>
<dbReference type="Gene3D" id="3.30.70.1230">
    <property type="entry name" value="Nucleotide cyclase"/>
    <property type="match status" value="1"/>
</dbReference>
<proteinExistence type="predicted"/>
<accession>A0A8J7YMF4</accession>
<protein>
    <submittedName>
        <fullName evidence="1">Adenylate/guanylate cyclase domain-containing protein</fullName>
    </submittedName>
</protein>
<dbReference type="InterPro" id="IPR029787">
    <property type="entry name" value="Nucleotide_cyclase"/>
</dbReference>
<keyword evidence="2" id="KW-1185">Reference proteome</keyword>
<sequence>MDLSAEKISEYREKVTERASKAADQVSHIPRGRTMPDLEQMTISETKEFGMGVVFVDIVQSGKYLTDNGPRKTMLMLNVFIPQVMDLVNDFDGHFEKNTGDGVLAYFGVEKTERSAVEDLLEYFACLRYVVDEIVNPELQEYNVPPISISVGAAYAQDVYLSRIGVWGQNRLTAVSTAANVAFELQERAGADEYLVDEGIRTFADSEDGWGQHLEKEGVLRGFRWGSSEEGRHTSRYYSFIGGFEQSRSDEND</sequence>
<dbReference type="EMBL" id="RKLQ01000004">
    <property type="protein sequence ID" value="MBX0305479.1"/>
    <property type="molecule type" value="Genomic_DNA"/>
</dbReference>
<gene>
    <name evidence="1" type="ORF">EGD98_17605</name>
</gene>